<evidence type="ECO:0000256" key="14">
    <source>
        <dbReference type="RuleBase" id="RU000461"/>
    </source>
</evidence>
<evidence type="ECO:0000256" key="2">
    <source>
        <dbReference type="ARBA" id="ARBA00004174"/>
    </source>
</evidence>
<dbReference type="InterPro" id="IPR017972">
    <property type="entry name" value="Cyt_P450_CS"/>
</dbReference>
<keyword evidence="17" id="KW-1185">Reference proteome</keyword>
<evidence type="ECO:0000313" key="16">
    <source>
        <dbReference type="EMBL" id="CAH0393589.1"/>
    </source>
</evidence>
<feature type="transmembrane region" description="Helical" evidence="15">
    <location>
        <begin position="12"/>
        <end position="32"/>
    </location>
</feature>
<evidence type="ECO:0000256" key="8">
    <source>
        <dbReference type="ARBA" id="ARBA00022848"/>
    </source>
</evidence>
<evidence type="ECO:0000256" key="13">
    <source>
        <dbReference type="PIRSR" id="PIRSR602401-1"/>
    </source>
</evidence>
<evidence type="ECO:0000256" key="11">
    <source>
        <dbReference type="ARBA" id="ARBA00023033"/>
    </source>
</evidence>
<dbReference type="PRINTS" id="PR00463">
    <property type="entry name" value="EP450I"/>
</dbReference>
<comment type="cofactor">
    <cofactor evidence="1 13">
        <name>heme</name>
        <dbReference type="ChEBI" id="CHEBI:30413"/>
    </cofactor>
</comment>
<dbReference type="GO" id="GO:0016705">
    <property type="term" value="F:oxidoreductase activity, acting on paired donors, with incorporation or reduction of molecular oxygen"/>
    <property type="evidence" value="ECO:0007669"/>
    <property type="project" value="InterPro"/>
</dbReference>
<gene>
    <name evidence="16" type="ORF">BEMITA_LOCUS11972</name>
</gene>
<dbReference type="Proteomes" id="UP001152759">
    <property type="component" value="Chromosome 7"/>
</dbReference>
<keyword evidence="12 15" id="KW-0472">Membrane</keyword>
<dbReference type="Gene3D" id="1.10.630.10">
    <property type="entry name" value="Cytochrome P450"/>
    <property type="match status" value="1"/>
</dbReference>
<proteinExistence type="inferred from homology"/>
<evidence type="ECO:0008006" key="18">
    <source>
        <dbReference type="Google" id="ProtNLM"/>
    </source>
</evidence>
<dbReference type="GO" id="GO:0005789">
    <property type="term" value="C:endoplasmic reticulum membrane"/>
    <property type="evidence" value="ECO:0007669"/>
    <property type="project" value="UniProtKB-SubCell"/>
</dbReference>
<organism evidence="16 17">
    <name type="scientific">Bemisia tabaci</name>
    <name type="common">Sweetpotato whitefly</name>
    <name type="synonym">Aleurodes tabaci</name>
    <dbReference type="NCBI Taxonomy" id="7038"/>
    <lineage>
        <taxon>Eukaryota</taxon>
        <taxon>Metazoa</taxon>
        <taxon>Ecdysozoa</taxon>
        <taxon>Arthropoda</taxon>
        <taxon>Hexapoda</taxon>
        <taxon>Insecta</taxon>
        <taxon>Pterygota</taxon>
        <taxon>Neoptera</taxon>
        <taxon>Paraneoptera</taxon>
        <taxon>Hemiptera</taxon>
        <taxon>Sternorrhyncha</taxon>
        <taxon>Aleyrodoidea</taxon>
        <taxon>Aleyrodidae</taxon>
        <taxon>Aleyrodinae</taxon>
        <taxon>Bemisia</taxon>
    </lineage>
</organism>
<dbReference type="AlphaFoldDB" id="A0A9P0F8E7"/>
<keyword evidence="7" id="KW-0256">Endoplasmic reticulum</keyword>
<dbReference type="GO" id="GO:0004497">
    <property type="term" value="F:monooxygenase activity"/>
    <property type="evidence" value="ECO:0007669"/>
    <property type="project" value="UniProtKB-KW"/>
</dbReference>
<name>A0A9P0F8E7_BEMTA</name>
<keyword evidence="11 14" id="KW-0503">Monooxygenase</keyword>
<keyword evidence="5 13" id="KW-0349">Heme</keyword>
<accession>A0A9P0F8E7</accession>
<dbReference type="InterPro" id="IPR001128">
    <property type="entry name" value="Cyt_P450"/>
</dbReference>
<evidence type="ECO:0000313" key="17">
    <source>
        <dbReference type="Proteomes" id="UP001152759"/>
    </source>
</evidence>
<evidence type="ECO:0000256" key="12">
    <source>
        <dbReference type="ARBA" id="ARBA00023136"/>
    </source>
</evidence>
<reference evidence="16" key="1">
    <citation type="submission" date="2021-12" db="EMBL/GenBank/DDBJ databases">
        <authorList>
            <person name="King R."/>
        </authorList>
    </citation>
    <scope>NUCLEOTIDE SEQUENCE</scope>
</reference>
<dbReference type="SUPFAM" id="SSF48264">
    <property type="entry name" value="Cytochrome P450"/>
    <property type="match status" value="1"/>
</dbReference>
<comment type="similarity">
    <text evidence="4 14">Belongs to the cytochrome P450 family.</text>
</comment>
<dbReference type="PROSITE" id="PS00086">
    <property type="entry name" value="CYTOCHROME_P450"/>
    <property type="match status" value="1"/>
</dbReference>
<keyword evidence="9 14" id="KW-0560">Oxidoreductase</keyword>
<evidence type="ECO:0000256" key="15">
    <source>
        <dbReference type="SAM" id="Phobius"/>
    </source>
</evidence>
<dbReference type="PANTHER" id="PTHR24292:SF54">
    <property type="entry name" value="CYP9F3-RELATED"/>
    <property type="match status" value="1"/>
</dbReference>
<dbReference type="GO" id="GO:0020037">
    <property type="term" value="F:heme binding"/>
    <property type="evidence" value="ECO:0007669"/>
    <property type="project" value="InterPro"/>
</dbReference>
<feature type="binding site" description="axial binding residue" evidence="13">
    <location>
        <position position="463"/>
    </location>
    <ligand>
        <name>heme</name>
        <dbReference type="ChEBI" id="CHEBI:30413"/>
    </ligand>
    <ligandPart>
        <name>Fe</name>
        <dbReference type="ChEBI" id="CHEBI:18248"/>
    </ligandPart>
</feature>
<evidence type="ECO:0000256" key="5">
    <source>
        <dbReference type="ARBA" id="ARBA00022617"/>
    </source>
</evidence>
<feature type="transmembrane region" description="Helical" evidence="15">
    <location>
        <begin position="83"/>
        <end position="102"/>
    </location>
</feature>
<evidence type="ECO:0000256" key="9">
    <source>
        <dbReference type="ARBA" id="ARBA00023002"/>
    </source>
</evidence>
<keyword evidence="15" id="KW-1133">Transmembrane helix</keyword>
<dbReference type="GO" id="GO:0005506">
    <property type="term" value="F:iron ion binding"/>
    <property type="evidence" value="ECO:0007669"/>
    <property type="project" value="InterPro"/>
</dbReference>
<keyword evidence="6 13" id="KW-0479">Metal-binding</keyword>
<evidence type="ECO:0000256" key="4">
    <source>
        <dbReference type="ARBA" id="ARBA00010617"/>
    </source>
</evidence>
<dbReference type="KEGG" id="btab:109044162"/>
<evidence type="ECO:0000256" key="3">
    <source>
        <dbReference type="ARBA" id="ARBA00004406"/>
    </source>
</evidence>
<evidence type="ECO:0000256" key="10">
    <source>
        <dbReference type="ARBA" id="ARBA00023004"/>
    </source>
</evidence>
<keyword evidence="10 13" id="KW-0408">Iron</keyword>
<sequence>MDYLETLFSLPPLLYAPLLVGSLCLVINYLVYSRRVAQWRKSNIPFLSPSFLIGHKYFWGVGSNSATVVPLDRIYRENKDKDLVAFFVATMPVVLLRKPALIKQIFAKNFDKAFKTGFAAPHNNKILELMLGQSPFKSVWKAQRSALSPMFATARFGGEEFAKIRNQIAHMSTHVETARLQGRPIDIKKVAMKFVLDSISNSFLDSDDNSYEKEGELFKFVKNFVEPGWNKLLRAFAQMHLQGIPALESFQFITQNHIETLKSLLQKQIKQRSQTRGIKNDLIDLLIRLKEQDQDEKLDSEMDITNEMMGLGLSFLLGGLCTGMASVDSLVSFTIHLLSLHPEYQKRIRQEVEEVMEKHNATEVTYEVARDLHFLDQCLRETARLYPNTSALTRECTEDFTPAGTDYHFKKGELIIVDSYSIHRDPEYFENPDKFDPDRFNPENRDSKSVDAFLGFGKGPRKCPGSNVGLLLASTLIGSLVHKYEVRPRSHTKQMDAYDFHPRSFGIVHKDDVLIDVVPREVLAY</sequence>
<dbReference type="InterPro" id="IPR002401">
    <property type="entry name" value="Cyt_P450_E_grp-I"/>
</dbReference>
<dbReference type="EMBL" id="OU963868">
    <property type="protein sequence ID" value="CAH0393589.1"/>
    <property type="molecule type" value="Genomic_DNA"/>
</dbReference>
<comment type="subcellular location">
    <subcellularLocation>
        <location evidence="3">Endoplasmic reticulum membrane</location>
        <topology evidence="3">Peripheral membrane protein</topology>
    </subcellularLocation>
    <subcellularLocation>
        <location evidence="2">Microsome membrane</location>
        <topology evidence="2">Peripheral membrane protein</topology>
    </subcellularLocation>
</comment>
<evidence type="ECO:0000256" key="7">
    <source>
        <dbReference type="ARBA" id="ARBA00022824"/>
    </source>
</evidence>
<keyword evidence="15" id="KW-0812">Transmembrane</keyword>
<keyword evidence="8" id="KW-0492">Microsome</keyword>
<protein>
    <recommendedName>
        <fullName evidence="18">Cytochrome P450</fullName>
    </recommendedName>
</protein>
<dbReference type="Pfam" id="PF00067">
    <property type="entry name" value="p450"/>
    <property type="match status" value="1"/>
</dbReference>
<evidence type="ECO:0000256" key="6">
    <source>
        <dbReference type="ARBA" id="ARBA00022723"/>
    </source>
</evidence>
<dbReference type="PANTHER" id="PTHR24292">
    <property type="entry name" value="CYTOCHROME P450"/>
    <property type="match status" value="1"/>
</dbReference>
<evidence type="ECO:0000256" key="1">
    <source>
        <dbReference type="ARBA" id="ARBA00001971"/>
    </source>
</evidence>
<dbReference type="InterPro" id="IPR036396">
    <property type="entry name" value="Cyt_P450_sf"/>
</dbReference>
<dbReference type="InterPro" id="IPR050476">
    <property type="entry name" value="Insect_CytP450_Detox"/>
</dbReference>